<evidence type="ECO:0000256" key="1">
    <source>
        <dbReference type="SAM" id="SignalP"/>
    </source>
</evidence>
<evidence type="ECO:0000313" key="2">
    <source>
        <dbReference type="EMBL" id="ADZ80045.1"/>
    </source>
</evidence>
<proteinExistence type="predicted"/>
<accession>F4C455</accession>
<protein>
    <recommendedName>
        <fullName evidence="3">DUF4177 domain-containing protein</fullName>
    </recommendedName>
</protein>
<sequence length="142" mass="16721">MMKIILFVFILLPYVAFSQQQSLPRTEQYCMVLAHQPLLSTKVKVSIDFGQEVNIWRKDWIKNEEGKIVKFNSVIDALNYMNSEGWDFVNAYAITIGNQNVYHYVMKRKITSEILQEMTDNVKKAEEIEAKKKKYKDDVYGR</sequence>
<evidence type="ECO:0008006" key="3">
    <source>
        <dbReference type="Google" id="ProtNLM"/>
    </source>
</evidence>
<keyword evidence="1" id="KW-0732">Signal</keyword>
<feature type="chain" id="PRO_5003311710" description="DUF4177 domain-containing protein" evidence="1">
    <location>
        <begin position="19"/>
        <end position="142"/>
    </location>
</feature>
<reference evidence="2" key="1">
    <citation type="submission" date="2011-03" db="EMBL/GenBank/DDBJ databases">
        <title>Complete sequence of Sphingobacterium sp. 21.</title>
        <authorList>
            <consortium name="US DOE Joint Genome Institute"/>
            <person name="Lucas S."/>
            <person name="Copeland A."/>
            <person name="Lapidus A."/>
            <person name="Cheng J.-F."/>
            <person name="Goodwin L."/>
            <person name="Pitluck S."/>
            <person name="Davenport K."/>
            <person name="Detter J.C."/>
            <person name="Han C."/>
            <person name="Tapia R."/>
            <person name="Land M."/>
            <person name="Hauser L."/>
            <person name="Kyrpides N."/>
            <person name="Ivanova N."/>
            <person name="Ovchinnikova G."/>
            <person name="Pagani I."/>
            <person name="Siebers A.K."/>
            <person name="Allgaier M."/>
            <person name="Thelen M.P."/>
            <person name="Hugenholtz P."/>
            <person name="Woyke T."/>
        </authorList>
    </citation>
    <scope>NUCLEOTIDE SEQUENCE</scope>
    <source>
        <strain evidence="2">21</strain>
    </source>
</reference>
<dbReference type="STRING" id="743722.Sph21_3507"/>
<dbReference type="EMBL" id="CP002584">
    <property type="protein sequence ID" value="ADZ80045.1"/>
    <property type="molecule type" value="Genomic_DNA"/>
</dbReference>
<organism evidence="2">
    <name type="scientific">Sphingobacterium sp. (strain 21)</name>
    <dbReference type="NCBI Taxonomy" id="743722"/>
    <lineage>
        <taxon>Bacteria</taxon>
        <taxon>Pseudomonadati</taxon>
        <taxon>Bacteroidota</taxon>
        <taxon>Sphingobacteriia</taxon>
        <taxon>Sphingobacteriales</taxon>
        <taxon>Sphingobacteriaceae</taxon>
        <taxon>Sphingobacterium</taxon>
    </lineage>
</organism>
<dbReference type="eggNOG" id="ENOG503328T">
    <property type="taxonomic scope" value="Bacteria"/>
</dbReference>
<dbReference type="HOGENOM" id="CLU_122722_0_0_10"/>
<feature type="signal peptide" evidence="1">
    <location>
        <begin position="1"/>
        <end position="18"/>
    </location>
</feature>
<gene>
    <name evidence="2" type="ordered locus">Sph21_3507</name>
</gene>
<dbReference type="PATRIC" id="fig|743722.3.peg.3745"/>
<dbReference type="KEGG" id="shg:Sph21_3507"/>
<dbReference type="AlphaFoldDB" id="F4C455"/>
<name>F4C455_SPHS2</name>
<dbReference type="OrthoDB" id="5873496at2"/>